<evidence type="ECO:0000259" key="2">
    <source>
        <dbReference type="Pfam" id="PF04984"/>
    </source>
</evidence>
<dbReference type="AlphaFoldDB" id="A0A3G9GBZ3"/>
<evidence type="ECO:0000259" key="3">
    <source>
        <dbReference type="Pfam" id="PF17482"/>
    </source>
</evidence>
<accession>A0A3G9GBZ3</accession>
<dbReference type="Proteomes" id="UP000198290">
    <property type="component" value="Chromosome"/>
</dbReference>
<dbReference type="Pfam" id="PF04984">
    <property type="entry name" value="Phage_sheath_1"/>
    <property type="match status" value="1"/>
</dbReference>
<reference evidence="5" key="1">
    <citation type="journal article" date="2017" name="Biotechnol. Biofuels">
        <title>Evaluation of environmental bacterial communities as a factor affecting the growth of duckweed Lemna minor.</title>
        <authorList>
            <person name="Ishizawa H."/>
            <person name="Kuroda M."/>
            <person name="Morikawa M."/>
            <person name="Ike M."/>
        </authorList>
    </citation>
    <scope>NUCLEOTIDE SEQUENCE [LARGE SCALE GENOMIC DNA]</scope>
    <source>
        <strain evidence="5">H3</strain>
    </source>
</reference>
<dbReference type="InterPro" id="IPR035089">
    <property type="entry name" value="Phage_sheath_subtilisin"/>
</dbReference>
<evidence type="ECO:0000313" key="4">
    <source>
        <dbReference type="EMBL" id="BBF84884.1"/>
    </source>
</evidence>
<dbReference type="OrthoDB" id="5442644at2"/>
<evidence type="ECO:0000256" key="1">
    <source>
        <dbReference type="ARBA" id="ARBA00008005"/>
    </source>
</evidence>
<reference evidence="4 5" key="2">
    <citation type="journal article" date="2017" name="Genome Announc.">
        <title>Draft genome sequence of Aquitalea magnusonii strain H3, a plant growth-promoting bacterium of duckweed Lemna minor.</title>
        <authorList>
            <person name="Ishizawa H."/>
            <person name="Kuroda M."/>
            <person name="Ike M."/>
        </authorList>
    </citation>
    <scope>NUCLEOTIDE SEQUENCE [LARGE SCALE GENOMIC DNA]</scope>
    <source>
        <strain evidence="4 5">H3</strain>
    </source>
</reference>
<dbReference type="KEGG" id="amah:DLM_1260"/>
<evidence type="ECO:0000313" key="5">
    <source>
        <dbReference type="Proteomes" id="UP000198290"/>
    </source>
</evidence>
<feature type="domain" description="Tail sheath protein C-terminal" evidence="3">
    <location>
        <begin position="372"/>
        <end position="472"/>
    </location>
</feature>
<feature type="domain" description="Tail sheath protein subtilisin-like" evidence="2">
    <location>
        <begin position="208"/>
        <end position="363"/>
    </location>
</feature>
<dbReference type="Pfam" id="PF17482">
    <property type="entry name" value="Phage_sheath_1C"/>
    <property type="match status" value="1"/>
</dbReference>
<dbReference type="PIRSF" id="PIRSF007349">
    <property type="entry name" value="Tsp_L"/>
    <property type="match status" value="1"/>
</dbReference>
<gene>
    <name evidence="4" type="ORF">DLM_1260</name>
</gene>
<protein>
    <submittedName>
        <fullName evidence="4">Bacteriophage tail sheath protein</fullName>
    </submittedName>
</protein>
<sequence length="475" mass="50592">MASQHINFDTIPASTRKPGHYYEFNTRLAVRTLPGNPQRVLVIGQRLASGSQPALQAVDVFSDAKAAQLFGQGSQAHLMARAAIVANPYLQLSVIGVDDAPASIAASGKLKLEGSASSAGVFSLWVGNQRIDIGVANGDSAAKVLQSLHAVFYTRIADFPVSASLENGSITLSARNKGSQGNGIRLRSQCTATGLLASHPANLTGGSVDPDLRPALAAVAAAGHQIIASPLAEAEALQQLRQHLEFVSGPMEQRGAIATAGWPGSLATGTALMAQINSGRISMAWHRGSFALPCEIAAGYAAVAASEEDPARPLNTLEIKGLDVPPLADQTMRTEQENALYNGLTPLEVGPGGRVQIVRAVSSYTRDAQGVEDEALLDLTTIRTLDYVRRACRQRTTQRFPRDKLSERTPDKVRSEILDVLYKLEELEILEAVDANKDGVLVERDQQNVGWLCVRIPADVVNGLHVIAGRIDLLL</sequence>
<keyword evidence="5" id="KW-1185">Reference proteome</keyword>
<name>A0A3G9GBZ3_9NEIS</name>
<dbReference type="EMBL" id="AP018823">
    <property type="protein sequence ID" value="BBF84884.1"/>
    <property type="molecule type" value="Genomic_DNA"/>
</dbReference>
<dbReference type="InterPro" id="IPR020287">
    <property type="entry name" value="Tail_sheath_C"/>
</dbReference>
<dbReference type="STRING" id="332411.VI06_16250"/>
<proteinExistence type="inferred from homology"/>
<dbReference type="InterPro" id="IPR007067">
    <property type="entry name" value="Tail_sheath"/>
</dbReference>
<reference evidence="5" key="3">
    <citation type="journal article" date="2017" name="Plant Physiol. Biochem.">
        <title>Differential oxidative and antioxidative response of duckweed Lemna minor toward plant growth promoting/inhibiting bacteria.</title>
        <authorList>
            <person name="Ishizawa H."/>
            <person name="Kuroda M."/>
            <person name="Morikawa M."/>
            <person name="Ike M."/>
        </authorList>
    </citation>
    <scope>NUCLEOTIDE SEQUENCE [LARGE SCALE GENOMIC DNA]</scope>
    <source>
        <strain evidence="5">H3</strain>
    </source>
</reference>
<comment type="similarity">
    <text evidence="1">Belongs to the myoviridae tail sheath protein family.</text>
</comment>
<dbReference type="RefSeq" id="WP_089083880.1">
    <property type="nucleotide sequence ID" value="NZ_AP018823.1"/>
</dbReference>
<organism evidence="4 5">
    <name type="scientific">Aquitalea magnusonii</name>
    <dbReference type="NCBI Taxonomy" id="332411"/>
    <lineage>
        <taxon>Bacteria</taxon>
        <taxon>Pseudomonadati</taxon>
        <taxon>Pseudomonadota</taxon>
        <taxon>Betaproteobacteria</taxon>
        <taxon>Neisseriales</taxon>
        <taxon>Chromobacteriaceae</taxon>
        <taxon>Aquitalea</taxon>
    </lineage>
</organism>